<organism evidence="9 10">
    <name type="scientific">Bacteroides sedimenti</name>
    <dbReference type="NCBI Taxonomy" id="2136147"/>
    <lineage>
        <taxon>Bacteria</taxon>
        <taxon>Pseudomonadati</taxon>
        <taxon>Bacteroidota</taxon>
        <taxon>Bacteroidia</taxon>
        <taxon>Bacteroidales</taxon>
        <taxon>Bacteroidaceae</taxon>
        <taxon>Bacteroides</taxon>
    </lineage>
</organism>
<dbReference type="SUPFAM" id="SSF111369">
    <property type="entry name" value="HlyD-like secretion proteins"/>
    <property type="match status" value="2"/>
</dbReference>
<gene>
    <name evidence="9" type="ORF">BSYN_13950</name>
</gene>
<feature type="domain" description="Multidrug resistance protein MdtA-like barrel-sandwich hybrid" evidence="7">
    <location>
        <begin position="69"/>
        <end position="262"/>
    </location>
</feature>
<name>A0ABN6ZAM7_9BACE</name>
<dbReference type="InterPro" id="IPR058792">
    <property type="entry name" value="Beta-barrel_RND_2"/>
</dbReference>
<keyword evidence="10" id="KW-1185">Reference proteome</keyword>
<comment type="subcellular location">
    <subcellularLocation>
        <location evidence="1">Membrane</location>
        <topology evidence="1">Single-pass membrane protein</topology>
    </subcellularLocation>
</comment>
<keyword evidence="5" id="KW-0175">Coiled coil</keyword>
<evidence type="ECO:0000256" key="6">
    <source>
        <dbReference type="SAM" id="Phobius"/>
    </source>
</evidence>
<dbReference type="PANTHER" id="PTHR30386:SF26">
    <property type="entry name" value="TRANSPORT PROTEIN COMB"/>
    <property type="match status" value="1"/>
</dbReference>
<dbReference type="EMBL" id="AP028055">
    <property type="protein sequence ID" value="BEG99130.1"/>
    <property type="molecule type" value="Genomic_DNA"/>
</dbReference>
<dbReference type="RefSeq" id="WP_353334328.1">
    <property type="nucleotide sequence ID" value="NZ_AP028055.1"/>
</dbReference>
<accession>A0ABN6ZAM7</accession>
<feature type="transmembrane region" description="Helical" evidence="6">
    <location>
        <begin position="27"/>
        <end position="49"/>
    </location>
</feature>
<proteinExistence type="predicted"/>
<feature type="coiled-coil region" evidence="5">
    <location>
        <begin position="172"/>
        <end position="206"/>
    </location>
</feature>
<evidence type="ECO:0000313" key="10">
    <source>
        <dbReference type="Proteomes" id="UP001496674"/>
    </source>
</evidence>
<dbReference type="Proteomes" id="UP001496674">
    <property type="component" value="Chromosome"/>
</dbReference>
<sequence>MEEKKLKEKKSHQHNLMKLKQRLMRNIIMNTICISLAIGIIGWAVHYFWRYTIYEITNDAVVDQYITPVSVRVGGYIKEVRFTEHQYVKAGDTLLILDDREFRIKLMDAQAALIDAEASADALQSNVNTTRSNINVSDANIAETKARLWKLEQDEKRYAALLKEDAVTGQQYEQVKSDLDAMRARYESLKSQKKSVESQSNEAGKKTKSASAVILRKRAELEMAKLNLSYTVVTAPYDGYMGRRTLENGQLIQAGQTVSNIIRNNDKWITANYKETQIANIYVGQEVHIKVDALKGKVLQGKVTAISEATGSKYSLLPTDNSAGNFVKIQQRIPVRIDLVNITPEEKEQLRVGMMVETEAKIKK</sequence>
<protein>
    <submittedName>
        <fullName evidence="9">Multidrug resistance protein</fullName>
    </submittedName>
</protein>
<dbReference type="Pfam" id="PF25954">
    <property type="entry name" value="Beta-barrel_RND_2"/>
    <property type="match status" value="1"/>
</dbReference>
<evidence type="ECO:0000256" key="2">
    <source>
        <dbReference type="ARBA" id="ARBA00022692"/>
    </source>
</evidence>
<reference evidence="9 10" key="1">
    <citation type="submission" date="2023-04" db="EMBL/GenBank/DDBJ databases">
        <title>Draft genome sequence of acteroides sedimenti strain YN3PY1.</title>
        <authorList>
            <person name="Yoshida N."/>
        </authorList>
    </citation>
    <scope>NUCLEOTIDE SEQUENCE [LARGE SCALE GENOMIC DNA]</scope>
    <source>
        <strain evidence="9 10">YN3PY1</strain>
    </source>
</reference>
<dbReference type="PANTHER" id="PTHR30386">
    <property type="entry name" value="MEMBRANE FUSION SUBUNIT OF EMRAB-TOLC MULTIDRUG EFFLUX PUMP"/>
    <property type="match status" value="1"/>
</dbReference>
<evidence type="ECO:0000259" key="8">
    <source>
        <dbReference type="Pfam" id="PF25954"/>
    </source>
</evidence>
<evidence type="ECO:0000256" key="1">
    <source>
        <dbReference type="ARBA" id="ARBA00004167"/>
    </source>
</evidence>
<dbReference type="InterPro" id="IPR058625">
    <property type="entry name" value="MdtA-like_BSH"/>
</dbReference>
<evidence type="ECO:0000259" key="7">
    <source>
        <dbReference type="Pfam" id="PF25917"/>
    </source>
</evidence>
<evidence type="ECO:0000256" key="3">
    <source>
        <dbReference type="ARBA" id="ARBA00022989"/>
    </source>
</evidence>
<evidence type="ECO:0000256" key="5">
    <source>
        <dbReference type="SAM" id="Coils"/>
    </source>
</evidence>
<keyword evidence="2 6" id="KW-0812">Transmembrane</keyword>
<dbReference type="InterPro" id="IPR050739">
    <property type="entry name" value="MFP"/>
</dbReference>
<evidence type="ECO:0000256" key="4">
    <source>
        <dbReference type="ARBA" id="ARBA00023136"/>
    </source>
</evidence>
<keyword evidence="3 6" id="KW-1133">Transmembrane helix</keyword>
<keyword evidence="4 6" id="KW-0472">Membrane</keyword>
<dbReference type="Gene3D" id="2.40.50.100">
    <property type="match status" value="1"/>
</dbReference>
<feature type="domain" description="CusB-like beta-barrel" evidence="8">
    <location>
        <begin position="268"/>
        <end position="306"/>
    </location>
</feature>
<evidence type="ECO:0000313" key="9">
    <source>
        <dbReference type="EMBL" id="BEG99130.1"/>
    </source>
</evidence>
<dbReference type="Gene3D" id="2.40.30.170">
    <property type="match status" value="1"/>
</dbReference>
<dbReference type="Pfam" id="PF25917">
    <property type="entry name" value="BSH_RND"/>
    <property type="match status" value="1"/>
</dbReference>